<reference evidence="2 3" key="1">
    <citation type="submission" date="2018-01" db="EMBL/GenBank/DDBJ databases">
        <title>Whole genome sequencing of Histamine producing bacteria.</title>
        <authorList>
            <person name="Butler K."/>
        </authorList>
    </citation>
    <scope>NUCLEOTIDE SEQUENCE [LARGE SCALE GENOMIC DNA]</scope>
    <source>
        <strain evidence="2 3">FS-7.2</strain>
    </source>
</reference>
<evidence type="ECO:0000313" key="2">
    <source>
        <dbReference type="EMBL" id="PSV00617.1"/>
    </source>
</evidence>
<gene>
    <name evidence="2" type="ORF">C9J27_05630</name>
</gene>
<organism evidence="2 3">
    <name type="scientific">Photobacterium kishitanii</name>
    <dbReference type="NCBI Taxonomy" id="318456"/>
    <lineage>
        <taxon>Bacteria</taxon>
        <taxon>Pseudomonadati</taxon>
        <taxon>Pseudomonadota</taxon>
        <taxon>Gammaproteobacteria</taxon>
        <taxon>Vibrionales</taxon>
        <taxon>Vibrionaceae</taxon>
        <taxon>Photobacterium</taxon>
    </lineage>
</organism>
<dbReference type="Proteomes" id="UP000241426">
    <property type="component" value="Unassembled WGS sequence"/>
</dbReference>
<dbReference type="EMBL" id="PYNF01000003">
    <property type="protein sequence ID" value="PSV00617.1"/>
    <property type="molecule type" value="Genomic_DNA"/>
</dbReference>
<dbReference type="InterPro" id="IPR043004">
    <property type="entry name" value="MvaI_BcnI_cat"/>
</dbReference>
<dbReference type="Gene3D" id="3.40.210.20">
    <property type="entry name" value="MvaI/BcnI restriction endonuclease, catalytic domain"/>
    <property type="match status" value="1"/>
</dbReference>
<accession>A0A2T3KLT6</accession>
<evidence type="ECO:0000313" key="3">
    <source>
        <dbReference type="Proteomes" id="UP000241426"/>
    </source>
</evidence>
<evidence type="ECO:0000259" key="1">
    <source>
        <dbReference type="Pfam" id="PF15515"/>
    </source>
</evidence>
<dbReference type="AlphaFoldDB" id="A0A2T3KLT6"/>
<dbReference type="InterPro" id="IPR043005">
    <property type="entry name" value="MvaI_BcnI_rec"/>
</dbReference>
<name>A0A2T3KLT6_9GAMM</name>
<comment type="caution">
    <text evidence="2">The sequence shown here is derived from an EMBL/GenBank/DDBJ whole genome shotgun (WGS) entry which is preliminary data.</text>
</comment>
<dbReference type="InterPro" id="IPR029127">
    <property type="entry name" value="MvaI_BcnI"/>
</dbReference>
<proteinExistence type="predicted"/>
<feature type="domain" description="MvaI/BcnI restriction endonuclease" evidence="1">
    <location>
        <begin position="2"/>
        <end position="224"/>
    </location>
</feature>
<dbReference type="Pfam" id="PF15515">
    <property type="entry name" value="MvaI_BcnI"/>
    <property type="match status" value="1"/>
</dbReference>
<dbReference type="Gene3D" id="3.30.70.3570">
    <property type="entry name" value="MvaI/BcnI restriction endonuclease, recognition domain"/>
    <property type="match status" value="1"/>
</dbReference>
<protein>
    <recommendedName>
        <fullName evidence="1">MvaI/BcnI restriction endonuclease domain-containing protein</fullName>
    </recommendedName>
</protein>
<sequence length="230" mass="26254">MGEIKSLRNGNTGVGYTYEESLSLDENNRKDADFESMLEVKTFRAPAKSKLTLFTLSPVDKVNGGSVMRSYLNKFGSTSSRSGSLSLHTTIKAGRRNTYKKKLRFSVQVDREHEIFRIVVEDFKTGALLDDSVSYDFHEISTALERKLKLLALTGARVRKDSNGEYFTYLCPVIYKLKSFEQFVSVFEKGDIVLDVRIGTYVDGRPHDHGTAWRITHRKLKEIFYVVELD</sequence>